<dbReference type="CDD" id="cd04301">
    <property type="entry name" value="NAT_SF"/>
    <property type="match status" value="1"/>
</dbReference>
<dbReference type="Gene3D" id="3.40.630.30">
    <property type="match status" value="1"/>
</dbReference>
<evidence type="ECO:0000256" key="1">
    <source>
        <dbReference type="ARBA" id="ARBA00022679"/>
    </source>
</evidence>
<protein>
    <submittedName>
        <fullName evidence="4">N-acetyltransferase</fullName>
    </submittedName>
</protein>
<reference evidence="4 5" key="1">
    <citation type="submission" date="2022-03" db="EMBL/GenBank/DDBJ databases">
        <title>Rhizobium SSM4.3 sp. nov., isolated from Sediment (Gouqi Island).</title>
        <authorList>
            <person name="Chen G."/>
        </authorList>
    </citation>
    <scope>NUCLEOTIDE SEQUENCE [LARGE SCALE GENOMIC DNA]</scope>
    <source>
        <strain evidence="4 5">SSM4.3</strain>
        <plasmid evidence="4">unnamed</plasmid>
    </source>
</reference>
<comment type="caution">
    <text evidence="4">The sequence shown here is derived from an EMBL/GenBank/DDBJ whole genome shotgun (WGS) entry which is preliminary data.</text>
</comment>
<evidence type="ECO:0000313" key="4">
    <source>
        <dbReference type="EMBL" id="MCJ8240300.1"/>
    </source>
</evidence>
<dbReference type="PANTHER" id="PTHR43877">
    <property type="entry name" value="AMINOALKYLPHOSPHONATE N-ACETYLTRANSFERASE-RELATED-RELATED"/>
    <property type="match status" value="1"/>
</dbReference>
<geneLocation type="plasmid" evidence="4">
    <name>unnamed</name>
</geneLocation>
<keyword evidence="4" id="KW-0614">Plasmid</keyword>
<feature type="domain" description="N-acetyltransferase" evidence="3">
    <location>
        <begin position="5"/>
        <end position="145"/>
    </location>
</feature>
<gene>
    <name evidence="4" type="ORF">MKJ03_18360</name>
</gene>
<evidence type="ECO:0000259" key="3">
    <source>
        <dbReference type="PROSITE" id="PS51186"/>
    </source>
</evidence>
<sequence length="173" mass="18662">MTDTLRLQETQPADRPQIPGLYAAAFPEEDLAALVEALLADPAVLSLSAVAGETLVGHALFTRGRLEGAAEHVALLGPIAVHPQHQRTGIGQGLITEGLARLKAEGVAQVLVLGDPSYYSRCGFRPESRVVPPYPLPAEWGQAWQWQRLDGSEADLAGRLMLPAPWMRAELWG</sequence>
<dbReference type="Pfam" id="PF00583">
    <property type="entry name" value="Acetyltransf_1"/>
    <property type="match status" value="1"/>
</dbReference>
<evidence type="ECO:0000313" key="5">
    <source>
        <dbReference type="Proteomes" id="UP001522662"/>
    </source>
</evidence>
<proteinExistence type="predicted"/>
<dbReference type="Proteomes" id="UP001522662">
    <property type="component" value="Unassembled WGS sequence"/>
</dbReference>
<evidence type="ECO:0000256" key="2">
    <source>
        <dbReference type="ARBA" id="ARBA00023315"/>
    </source>
</evidence>
<dbReference type="RefSeq" id="WP_245137646.1">
    <property type="nucleotide sequence ID" value="NZ_CP128477.1"/>
</dbReference>
<dbReference type="InterPro" id="IPR000182">
    <property type="entry name" value="GNAT_dom"/>
</dbReference>
<name>A0ABT0D4H1_9HYPH</name>
<dbReference type="PROSITE" id="PS51186">
    <property type="entry name" value="GNAT"/>
    <property type="match status" value="1"/>
</dbReference>
<keyword evidence="5" id="KW-1185">Reference proteome</keyword>
<dbReference type="EMBL" id="JALAYX010000005">
    <property type="protein sequence ID" value="MCJ8240300.1"/>
    <property type="molecule type" value="Genomic_DNA"/>
</dbReference>
<keyword evidence="2" id="KW-0012">Acyltransferase</keyword>
<organism evidence="4 5">
    <name type="scientific">Peteryoungia algae</name>
    <dbReference type="NCBI Taxonomy" id="2919917"/>
    <lineage>
        <taxon>Bacteria</taxon>
        <taxon>Pseudomonadati</taxon>
        <taxon>Pseudomonadota</taxon>
        <taxon>Alphaproteobacteria</taxon>
        <taxon>Hyphomicrobiales</taxon>
        <taxon>Rhizobiaceae</taxon>
        <taxon>Peteryoungia</taxon>
    </lineage>
</organism>
<dbReference type="InterPro" id="IPR016181">
    <property type="entry name" value="Acyl_CoA_acyltransferase"/>
</dbReference>
<dbReference type="SUPFAM" id="SSF55729">
    <property type="entry name" value="Acyl-CoA N-acyltransferases (Nat)"/>
    <property type="match status" value="1"/>
</dbReference>
<accession>A0ABT0D4H1</accession>
<keyword evidence="1" id="KW-0808">Transferase</keyword>
<dbReference type="InterPro" id="IPR050832">
    <property type="entry name" value="Bact_Acetyltransf"/>
</dbReference>